<feature type="region of interest" description="Disordered" evidence="1">
    <location>
        <begin position="67"/>
        <end position="91"/>
    </location>
</feature>
<protein>
    <submittedName>
        <fullName evidence="2">Uncharacterized protein</fullName>
    </submittedName>
</protein>
<gene>
    <name evidence="2" type="ORF">HPB48_005130</name>
</gene>
<sequence length="91" mass="10418">MLIAQKRRLQLTRKGRAILERVGTPTDKINTASKIDLDEDICRKLFISPIPKLMDNTARIACVEKKLHGDPNQSTPTQQSTKTTEMRWRLS</sequence>
<proteinExistence type="predicted"/>
<dbReference type="VEuPathDB" id="VectorBase:HLOH_050531"/>
<dbReference type="Proteomes" id="UP000821853">
    <property type="component" value="Chromosome 1"/>
</dbReference>
<evidence type="ECO:0000256" key="1">
    <source>
        <dbReference type="SAM" id="MobiDB-lite"/>
    </source>
</evidence>
<organism evidence="2 3">
    <name type="scientific">Haemaphysalis longicornis</name>
    <name type="common">Bush tick</name>
    <dbReference type="NCBI Taxonomy" id="44386"/>
    <lineage>
        <taxon>Eukaryota</taxon>
        <taxon>Metazoa</taxon>
        <taxon>Ecdysozoa</taxon>
        <taxon>Arthropoda</taxon>
        <taxon>Chelicerata</taxon>
        <taxon>Arachnida</taxon>
        <taxon>Acari</taxon>
        <taxon>Parasitiformes</taxon>
        <taxon>Ixodida</taxon>
        <taxon>Ixodoidea</taxon>
        <taxon>Ixodidae</taxon>
        <taxon>Haemaphysalinae</taxon>
        <taxon>Haemaphysalis</taxon>
    </lineage>
</organism>
<name>A0A9J6FFG6_HAELO</name>
<reference evidence="2 3" key="1">
    <citation type="journal article" date="2020" name="Cell">
        <title>Large-Scale Comparative Analyses of Tick Genomes Elucidate Their Genetic Diversity and Vector Capacities.</title>
        <authorList>
            <consortium name="Tick Genome and Microbiome Consortium (TIGMIC)"/>
            <person name="Jia N."/>
            <person name="Wang J."/>
            <person name="Shi W."/>
            <person name="Du L."/>
            <person name="Sun Y."/>
            <person name="Zhan W."/>
            <person name="Jiang J.F."/>
            <person name="Wang Q."/>
            <person name="Zhang B."/>
            <person name="Ji P."/>
            <person name="Bell-Sakyi L."/>
            <person name="Cui X.M."/>
            <person name="Yuan T.T."/>
            <person name="Jiang B.G."/>
            <person name="Yang W.F."/>
            <person name="Lam T.T."/>
            <person name="Chang Q.C."/>
            <person name="Ding S.J."/>
            <person name="Wang X.J."/>
            <person name="Zhu J.G."/>
            <person name="Ruan X.D."/>
            <person name="Zhao L."/>
            <person name="Wei J.T."/>
            <person name="Ye R.Z."/>
            <person name="Que T.C."/>
            <person name="Du C.H."/>
            <person name="Zhou Y.H."/>
            <person name="Cheng J.X."/>
            <person name="Dai P.F."/>
            <person name="Guo W.B."/>
            <person name="Han X.H."/>
            <person name="Huang E.J."/>
            <person name="Li L.F."/>
            <person name="Wei W."/>
            <person name="Gao Y.C."/>
            <person name="Liu J.Z."/>
            <person name="Shao H.Z."/>
            <person name="Wang X."/>
            <person name="Wang C.C."/>
            <person name="Yang T.C."/>
            <person name="Huo Q.B."/>
            <person name="Li W."/>
            <person name="Chen H.Y."/>
            <person name="Chen S.E."/>
            <person name="Zhou L.G."/>
            <person name="Ni X.B."/>
            <person name="Tian J.H."/>
            <person name="Sheng Y."/>
            <person name="Liu T."/>
            <person name="Pan Y.S."/>
            <person name="Xia L.Y."/>
            <person name="Li J."/>
            <person name="Zhao F."/>
            <person name="Cao W.C."/>
        </authorList>
    </citation>
    <scope>NUCLEOTIDE SEQUENCE [LARGE SCALE GENOMIC DNA]</scope>
    <source>
        <strain evidence="2">HaeL-2018</strain>
    </source>
</reference>
<feature type="compositionally biased region" description="Low complexity" evidence="1">
    <location>
        <begin position="73"/>
        <end position="83"/>
    </location>
</feature>
<keyword evidence="3" id="KW-1185">Reference proteome</keyword>
<evidence type="ECO:0000313" key="2">
    <source>
        <dbReference type="EMBL" id="KAH9361717.1"/>
    </source>
</evidence>
<dbReference type="AlphaFoldDB" id="A0A9J6FFG6"/>
<evidence type="ECO:0000313" key="3">
    <source>
        <dbReference type="Proteomes" id="UP000821853"/>
    </source>
</evidence>
<dbReference type="EMBL" id="JABSTR010000001">
    <property type="protein sequence ID" value="KAH9361717.1"/>
    <property type="molecule type" value="Genomic_DNA"/>
</dbReference>
<accession>A0A9J6FFG6</accession>
<comment type="caution">
    <text evidence="2">The sequence shown here is derived from an EMBL/GenBank/DDBJ whole genome shotgun (WGS) entry which is preliminary data.</text>
</comment>